<proteinExistence type="predicted"/>
<dbReference type="InterPro" id="IPR035965">
    <property type="entry name" value="PAS-like_dom_sf"/>
</dbReference>
<dbReference type="Pfam" id="PF07228">
    <property type="entry name" value="SpoIIE"/>
    <property type="match status" value="1"/>
</dbReference>
<protein>
    <submittedName>
        <fullName evidence="4">PP2C family protein-serine/threonine phosphatase</fullName>
        <ecNumber evidence="4">3.1.3.16</ecNumber>
    </submittedName>
</protein>
<dbReference type="PANTHER" id="PTHR43156:SF2">
    <property type="entry name" value="STAGE II SPORULATION PROTEIN E"/>
    <property type="match status" value="1"/>
</dbReference>
<dbReference type="Proteomes" id="UP001612741">
    <property type="component" value="Unassembled WGS sequence"/>
</dbReference>
<dbReference type="SMART" id="SM00331">
    <property type="entry name" value="PP2C_SIG"/>
    <property type="match status" value="1"/>
</dbReference>
<dbReference type="RefSeq" id="WP_397091760.1">
    <property type="nucleotide sequence ID" value="NZ_JBITGY010000020.1"/>
</dbReference>
<name>A0ABW7ZDA8_9ACTN</name>
<dbReference type="PANTHER" id="PTHR43156">
    <property type="entry name" value="STAGE II SPORULATION PROTEIN E-RELATED"/>
    <property type="match status" value="1"/>
</dbReference>
<dbReference type="InterPro" id="IPR052016">
    <property type="entry name" value="Bact_Sigma-Reg"/>
</dbReference>
<dbReference type="SUPFAM" id="SSF55785">
    <property type="entry name" value="PYP-like sensor domain (PAS domain)"/>
    <property type="match status" value="2"/>
</dbReference>
<gene>
    <name evidence="4" type="ORF">ACIBG2_49680</name>
</gene>
<sequence>MTPESGAVAARIRDRLDRLRRHMRREAILGEAVARTAVRHDLSPGAAARHLAERAAATGAELLEVAAAVEPAPRPAHVPEAPGWIRSVLEAVHVSAAYLVPVAGAGERVVDFVVAACNEHARDVTGRGPAELTGERLTQVNPGVIRSGLLSAYIRVHEGGPALWLAQLEYVEVRDRLLWPAALSVRAVPLHEGVLASWRVLGEDERLVTRWERALREAELGWAEWTLATGTTYWSGQMYQIFGRDPADGPLPLEDLPGAVLAADVPLLDELMASLLDHGVPADAEFRIRRRYGVRQVRTVGEPVLDEEGTPVVIRMMVQDVTSSRRRERALSEAHDQAARQRRRAEEEQRIAHRLQDAILPGRREALDLPGLRLGVRYLPAEDVRRLGGDWFKARPMPDGRVLVAIGDAMGHGLAAVGLMAQLRFGLAGLAYTKADAAQLATWLNDLIYHNAEAVTVTGTAVIGHYEPDSRVLTWTSAGHPPPLLVRDGVAGLLEPRPPGLMLGALESAAYGLTTTRLRAGDLLFLYTDGVVERRGHDLDAGLKALLQAANACPADDPQDAISCVLNRIGRNTHDDVCMLALRVL</sequence>
<dbReference type="InterPro" id="IPR000700">
    <property type="entry name" value="PAS-assoc_C"/>
</dbReference>
<evidence type="ECO:0000313" key="5">
    <source>
        <dbReference type="Proteomes" id="UP001612741"/>
    </source>
</evidence>
<dbReference type="InterPro" id="IPR013655">
    <property type="entry name" value="PAS_fold_3"/>
</dbReference>
<dbReference type="EC" id="3.1.3.16" evidence="4"/>
<evidence type="ECO:0000259" key="3">
    <source>
        <dbReference type="PROSITE" id="PS50113"/>
    </source>
</evidence>
<comment type="caution">
    <text evidence="4">The sequence shown here is derived from an EMBL/GenBank/DDBJ whole genome shotgun (WGS) entry which is preliminary data.</text>
</comment>
<dbReference type="InterPro" id="IPR001932">
    <property type="entry name" value="PPM-type_phosphatase-like_dom"/>
</dbReference>
<keyword evidence="5" id="KW-1185">Reference proteome</keyword>
<dbReference type="GO" id="GO:0004722">
    <property type="term" value="F:protein serine/threonine phosphatase activity"/>
    <property type="evidence" value="ECO:0007669"/>
    <property type="project" value="UniProtKB-EC"/>
</dbReference>
<evidence type="ECO:0000256" key="2">
    <source>
        <dbReference type="SAM" id="MobiDB-lite"/>
    </source>
</evidence>
<dbReference type="Pfam" id="PF08447">
    <property type="entry name" value="PAS_3"/>
    <property type="match status" value="1"/>
</dbReference>
<organism evidence="4 5">
    <name type="scientific">Nonomuraea typhae</name>
    <dbReference type="NCBI Taxonomy" id="2603600"/>
    <lineage>
        <taxon>Bacteria</taxon>
        <taxon>Bacillati</taxon>
        <taxon>Actinomycetota</taxon>
        <taxon>Actinomycetes</taxon>
        <taxon>Streptosporangiales</taxon>
        <taxon>Streptosporangiaceae</taxon>
        <taxon>Nonomuraea</taxon>
    </lineage>
</organism>
<feature type="domain" description="PAC" evidence="3">
    <location>
        <begin position="282"/>
        <end position="333"/>
    </location>
</feature>
<keyword evidence="1 4" id="KW-0378">Hydrolase</keyword>
<feature type="region of interest" description="Disordered" evidence="2">
    <location>
        <begin position="325"/>
        <end position="347"/>
    </location>
</feature>
<reference evidence="4 5" key="1">
    <citation type="submission" date="2024-10" db="EMBL/GenBank/DDBJ databases">
        <title>The Natural Products Discovery Center: Release of the First 8490 Sequenced Strains for Exploring Actinobacteria Biosynthetic Diversity.</title>
        <authorList>
            <person name="Kalkreuter E."/>
            <person name="Kautsar S.A."/>
            <person name="Yang D."/>
            <person name="Bader C.D."/>
            <person name="Teijaro C.N."/>
            <person name="Fluegel L."/>
            <person name="Davis C.M."/>
            <person name="Simpson J.R."/>
            <person name="Lauterbach L."/>
            <person name="Steele A.D."/>
            <person name="Gui C."/>
            <person name="Meng S."/>
            <person name="Li G."/>
            <person name="Viehrig K."/>
            <person name="Ye F."/>
            <person name="Su P."/>
            <person name="Kiefer A.F."/>
            <person name="Nichols A."/>
            <person name="Cepeda A.J."/>
            <person name="Yan W."/>
            <person name="Fan B."/>
            <person name="Jiang Y."/>
            <person name="Adhikari A."/>
            <person name="Zheng C.-J."/>
            <person name="Schuster L."/>
            <person name="Cowan T.M."/>
            <person name="Smanski M.J."/>
            <person name="Chevrette M.G."/>
            <person name="De Carvalho L.P.S."/>
            <person name="Shen B."/>
        </authorList>
    </citation>
    <scope>NUCLEOTIDE SEQUENCE [LARGE SCALE GENOMIC DNA]</scope>
    <source>
        <strain evidence="4 5">NPDC050545</strain>
    </source>
</reference>
<dbReference type="Gene3D" id="3.30.450.20">
    <property type="entry name" value="PAS domain"/>
    <property type="match status" value="1"/>
</dbReference>
<dbReference type="PROSITE" id="PS50113">
    <property type="entry name" value="PAC"/>
    <property type="match status" value="1"/>
</dbReference>
<evidence type="ECO:0000313" key="4">
    <source>
        <dbReference type="EMBL" id="MFI6505529.1"/>
    </source>
</evidence>
<accession>A0ABW7ZDA8</accession>
<dbReference type="InterPro" id="IPR036457">
    <property type="entry name" value="PPM-type-like_dom_sf"/>
</dbReference>
<dbReference type="SUPFAM" id="SSF81606">
    <property type="entry name" value="PP2C-like"/>
    <property type="match status" value="1"/>
</dbReference>
<dbReference type="Gene3D" id="3.60.40.10">
    <property type="entry name" value="PPM-type phosphatase domain"/>
    <property type="match status" value="1"/>
</dbReference>
<dbReference type="EMBL" id="JBITGY010000020">
    <property type="protein sequence ID" value="MFI6505529.1"/>
    <property type="molecule type" value="Genomic_DNA"/>
</dbReference>
<evidence type="ECO:0000256" key="1">
    <source>
        <dbReference type="ARBA" id="ARBA00022801"/>
    </source>
</evidence>